<dbReference type="InterPro" id="IPR041685">
    <property type="entry name" value="AAA_GajA/Old/RecF-like"/>
</dbReference>
<dbReference type="Pfam" id="PF13175">
    <property type="entry name" value="AAA_15"/>
    <property type="match status" value="1"/>
</dbReference>
<dbReference type="PANTHER" id="PTHR32182">
    <property type="entry name" value="DNA REPLICATION AND REPAIR PROTEIN RECF"/>
    <property type="match status" value="1"/>
</dbReference>
<keyword evidence="4" id="KW-1185">Reference proteome</keyword>
<evidence type="ECO:0000259" key="2">
    <source>
        <dbReference type="Pfam" id="PF13175"/>
    </source>
</evidence>
<evidence type="ECO:0000256" key="1">
    <source>
        <dbReference type="SAM" id="Coils"/>
    </source>
</evidence>
<dbReference type="GO" id="GO:0006302">
    <property type="term" value="P:double-strand break repair"/>
    <property type="evidence" value="ECO:0007669"/>
    <property type="project" value="TreeGrafter"/>
</dbReference>
<dbReference type="PANTHER" id="PTHR32182:SF22">
    <property type="entry name" value="ATP-DEPENDENT ENDONUCLEASE, OLD FAMILY-RELATED"/>
    <property type="match status" value="1"/>
</dbReference>
<dbReference type="InterPro" id="IPR027417">
    <property type="entry name" value="P-loop_NTPase"/>
</dbReference>
<protein>
    <submittedName>
        <fullName evidence="3">DNA sulfur modification protein DndD</fullName>
    </submittedName>
</protein>
<dbReference type="SUPFAM" id="SSF52540">
    <property type="entry name" value="P-loop containing nucleoside triphosphate hydrolases"/>
    <property type="match status" value="1"/>
</dbReference>
<dbReference type="Proteomes" id="UP000184028">
    <property type="component" value="Unassembled WGS sequence"/>
</dbReference>
<reference evidence="4" key="1">
    <citation type="submission" date="2016-11" db="EMBL/GenBank/DDBJ databases">
        <authorList>
            <person name="Varghese N."/>
            <person name="Submissions S."/>
        </authorList>
    </citation>
    <scope>NUCLEOTIDE SEQUENCE [LARGE SCALE GENOMIC DNA]</scope>
    <source>
        <strain evidence="4">DSM 24724</strain>
    </source>
</reference>
<feature type="domain" description="Endonuclease GajA/Old nuclease/RecF-like AAA" evidence="2">
    <location>
        <begin position="1"/>
        <end position="310"/>
    </location>
</feature>
<dbReference type="EMBL" id="FRBT01000001">
    <property type="protein sequence ID" value="SHL08294.1"/>
    <property type="molecule type" value="Genomic_DNA"/>
</dbReference>
<evidence type="ECO:0000313" key="3">
    <source>
        <dbReference type="EMBL" id="SHL08294.1"/>
    </source>
</evidence>
<feature type="coiled-coil region" evidence="1">
    <location>
        <begin position="445"/>
        <end position="548"/>
    </location>
</feature>
<dbReference type="AlphaFoldDB" id="A0A1M6XQR2"/>
<sequence length="712" mass="82856">MIIKEITIENFRSYYGVNTIKFNDGLMIFIGDNGDGKTTFFEALEWLFDTSKQNLDSRLISEKKIAELPEFENDTLRVSMTFDHDGEKIVEKSFVFTKNADNEIKTSDFQFKGYQNEGSERTPIQGGVLLDRCFEVAIRKYCLFKGEENLNVFNNPDALNYLIETFSNIRQFEPYYTGEDDNQGFTDYAEYQSRKAFEKAMKSDKQNSQQERELSSKLDLSRKNLSDVRQRLRSNRENATNYSTKLNEIENSKEASELLKAINERLKSLRDKKNNIENRINEDYSIRLLDDMWILCGYSSIFEEFQQKVSAFSKVKRKLEREEDKFKGKQELAKEIAEGIIPLSPNIPDKISMQEMIKDEFCKVCGRDAKEGTDAYDFMVNKLNDLIKSQQPQEKEDEKPLFPNNFLKELEQKSNNLEYNQSDINSLINTIRDDIEFNEGRKSEANKIQESIDIEEENKKKLLAQNDGLTEEQLQNAYENIKNWWDYKNQAEKQIVVLEKEEVELEKELEKYQEQYENLAKDSVAATYSKIHNALDKVKNAFKNAKEKNTRDFLTLLEDKANQYLERLNIDGFYGIIRIIKTPDGTARIALQDRNDTFISSPNQALKTTMYMSVLFAVSDLTALKRENDYPLIFDAPTSSFSTQKESDFFGVIANISKQCIIFTKSFLTENGVLDNSKIDAQNCTIYRMEKQRPFNNLDLSTIQTKITLIKE</sequence>
<gene>
    <name evidence="3" type="ORF">SAMN05444484_101242</name>
</gene>
<keyword evidence="1" id="KW-0175">Coiled coil</keyword>
<accession>A0A1M6XQR2</accession>
<organism evidence="3 4">
    <name type="scientific">Flavobacterium chilense</name>
    <dbReference type="NCBI Taxonomy" id="946677"/>
    <lineage>
        <taxon>Bacteria</taxon>
        <taxon>Pseudomonadati</taxon>
        <taxon>Bacteroidota</taxon>
        <taxon>Flavobacteriia</taxon>
        <taxon>Flavobacteriales</taxon>
        <taxon>Flavobacteriaceae</taxon>
        <taxon>Flavobacterium</taxon>
    </lineage>
</organism>
<feature type="coiled-coil region" evidence="1">
    <location>
        <begin position="252"/>
        <end position="322"/>
    </location>
</feature>
<dbReference type="OrthoDB" id="7029750at2"/>
<name>A0A1M6XQR2_9FLAO</name>
<dbReference type="RefSeq" id="WP_068843549.1">
    <property type="nucleotide sequence ID" value="NZ_FRBT01000001.1"/>
</dbReference>
<dbReference type="GO" id="GO:0000731">
    <property type="term" value="P:DNA synthesis involved in DNA repair"/>
    <property type="evidence" value="ECO:0007669"/>
    <property type="project" value="TreeGrafter"/>
</dbReference>
<dbReference type="Gene3D" id="3.40.50.300">
    <property type="entry name" value="P-loop containing nucleotide triphosphate hydrolases"/>
    <property type="match status" value="2"/>
</dbReference>
<evidence type="ECO:0000313" key="4">
    <source>
        <dbReference type="Proteomes" id="UP000184028"/>
    </source>
</evidence>
<dbReference type="STRING" id="946677.SAMN05444484_101242"/>
<proteinExistence type="predicted"/>